<dbReference type="InterPro" id="IPR020846">
    <property type="entry name" value="MFS_dom"/>
</dbReference>
<evidence type="ECO:0000313" key="6">
    <source>
        <dbReference type="EMBL" id="CAF1173488.1"/>
    </source>
</evidence>
<dbReference type="PANTHER" id="PTHR11360:SF286">
    <property type="entry name" value="GH22266P"/>
    <property type="match status" value="1"/>
</dbReference>
<accession>A0A814HGR8</accession>
<dbReference type="OrthoDB" id="6499973at2759"/>
<dbReference type="Gene3D" id="1.20.1250.20">
    <property type="entry name" value="MFS general substrate transporter like domains"/>
    <property type="match status" value="2"/>
</dbReference>
<dbReference type="EMBL" id="CAJNOG010000323">
    <property type="protein sequence ID" value="CAF1173488.1"/>
    <property type="molecule type" value="Genomic_DNA"/>
</dbReference>
<dbReference type="EMBL" id="CAJOAZ010002556">
    <property type="protein sequence ID" value="CAF3939734.1"/>
    <property type="molecule type" value="Genomic_DNA"/>
</dbReference>
<dbReference type="SUPFAM" id="SSF103473">
    <property type="entry name" value="MFS general substrate transporter"/>
    <property type="match status" value="1"/>
</dbReference>
<keyword evidence="3" id="KW-0472">Membrane</keyword>
<dbReference type="EMBL" id="CAJNON010000131">
    <property type="protein sequence ID" value="CAF1010721.1"/>
    <property type="molecule type" value="Genomic_DNA"/>
</dbReference>
<dbReference type="PANTHER" id="PTHR11360">
    <property type="entry name" value="MONOCARBOXYLATE TRANSPORTER"/>
    <property type="match status" value="1"/>
</dbReference>
<feature type="transmembrane region" description="Helical" evidence="3">
    <location>
        <begin position="422"/>
        <end position="445"/>
    </location>
</feature>
<evidence type="ECO:0000313" key="5">
    <source>
        <dbReference type="EMBL" id="CAF1010721.1"/>
    </source>
</evidence>
<feature type="transmembrane region" description="Helical" evidence="3">
    <location>
        <begin position="192"/>
        <end position="210"/>
    </location>
</feature>
<dbReference type="GO" id="GO:0008028">
    <property type="term" value="F:monocarboxylic acid transmembrane transporter activity"/>
    <property type="evidence" value="ECO:0007669"/>
    <property type="project" value="TreeGrafter"/>
</dbReference>
<comment type="caution">
    <text evidence="5">The sequence shown here is derived from an EMBL/GenBank/DDBJ whole genome shotgun (WGS) entry which is preliminary data.</text>
</comment>
<keyword evidence="3" id="KW-0812">Transmembrane</keyword>
<feature type="transmembrane region" description="Helical" evidence="3">
    <location>
        <begin position="543"/>
        <end position="565"/>
    </location>
</feature>
<feature type="domain" description="Major facilitator superfamily (MFS) profile" evidence="4">
    <location>
        <begin position="385"/>
        <end position="579"/>
    </location>
</feature>
<gene>
    <name evidence="6" type="ORF">JYZ213_LOCUS25354</name>
    <name evidence="7" type="ORF">OXD698_LOCUS26057</name>
    <name evidence="5" type="ORF">VCS650_LOCUS15250</name>
</gene>
<feature type="transmembrane region" description="Helical" evidence="3">
    <location>
        <begin position="387"/>
        <end position="410"/>
    </location>
</feature>
<dbReference type="Pfam" id="PF07690">
    <property type="entry name" value="MFS_1"/>
    <property type="match status" value="2"/>
</dbReference>
<evidence type="ECO:0000313" key="8">
    <source>
        <dbReference type="Proteomes" id="UP000663891"/>
    </source>
</evidence>
<proteinExistence type="predicted"/>
<organism evidence="5 8">
    <name type="scientific">Adineta steineri</name>
    <dbReference type="NCBI Taxonomy" id="433720"/>
    <lineage>
        <taxon>Eukaryota</taxon>
        <taxon>Metazoa</taxon>
        <taxon>Spiralia</taxon>
        <taxon>Gnathifera</taxon>
        <taxon>Rotifera</taxon>
        <taxon>Eurotatoria</taxon>
        <taxon>Bdelloidea</taxon>
        <taxon>Adinetida</taxon>
        <taxon>Adinetidae</taxon>
        <taxon>Adineta</taxon>
    </lineage>
</organism>
<feature type="transmembrane region" description="Helical" evidence="3">
    <location>
        <begin position="102"/>
        <end position="121"/>
    </location>
</feature>
<feature type="compositionally biased region" description="Low complexity" evidence="2">
    <location>
        <begin position="286"/>
        <end position="302"/>
    </location>
</feature>
<sequence length="579" mass="62959">MSTNETSKKKQSVDNQIASEEYEYVTIPPDGGYGWVIAISAMLCNLVCDGTLFAFGAMKKHLQKKFDCSDMVILMVGAVPCGVYLLVGPIVSGLANRYGCRIIIIIGSIGAATCTVLSAFLRNAYAMMVIYGIFGGIFFGMIYLPSIVMVSFYFDKKRAIANGLVTAGTGIGALSFGLLADHLMDKYSPQTGLLIFAGILLSCILFGSIMKPLQPRKVPIKRTGIESQIQSKVKSDRSVILNHEMPDGTYAPLLTTNDDVINHNNLKNVPSFEASNLNIPSKQSRIRTLSGTSRTSTDSTGGHRVGVLDPENATRPLYRKDALFTGSKQQLHHLSRTSLNSDPYRSSIADAPPPITETQKKQSAYEAFIDILSAMIDVSILKNKHMLLICIGNIFTMLGYYLPIMCLISFAQEDLGVNEGDAPYLMTVFGFFNTIGRFAGGPIAMIPHFTASRVHNILLYVAGATTVLAAYANNFTTCAIYAGVCGFAFAPHMALLPSMICDSVGLDKYTTAYGVLGLFRGFASMVGPPAAGFVKDQFKKYEYAFIIGGTMIIIGAFFHFCLSLVKPEPKDNREKEVHV</sequence>
<evidence type="ECO:0000256" key="1">
    <source>
        <dbReference type="ARBA" id="ARBA00004141"/>
    </source>
</evidence>
<evidence type="ECO:0000259" key="4">
    <source>
        <dbReference type="PROSITE" id="PS50850"/>
    </source>
</evidence>
<dbReference type="Proteomes" id="UP000663891">
    <property type="component" value="Unassembled WGS sequence"/>
</dbReference>
<evidence type="ECO:0000256" key="2">
    <source>
        <dbReference type="SAM" id="MobiDB-lite"/>
    </source>
</evidence>
<dbReference type="Proteomes" id="UP000663845">
    <property type="component" value="Unassembled WGS sequence"/>
</dbReference>
<dbReference type="Proteomes" id="UP000663844">
    <property type="component" value="Unassembled WGS sequence"/>
</dbReference>
<feature type="transmembrane region" description="Helical" evidence="3">
    <location>
        <begin position="128"/>
        <end position="154"/>
    </location>
</feature>
<feature type="transmembrane region" description="Helical" evidence="3">
    <location>
        <begin position="160"/>
        <end position="180"/>
    </location>
</feature>
<reference evidence="5" key="1">
    <citation type="submission" date="2021-02" db="EMBL/GenBank/DDBJ databases">
        <authorList>
            <person name="Nowell W R."/>
        </authorList>
    </citation>
    <scope>NUCLEOTIDE SEQUENCE</scope>
</reference>
<feature type="region of interest" description="Disordered" evidence="2">
    <location>
        <begin position="284"/>
        <end position="309"/>
    </location>
</feature>
<evidence type="ECO:0000256" key="3">
    <source>
        <dbReference type="SAM" id="Phobius"/>
    </source>
</evidence>
<feature type="transmembrane region" description="Helical" evidence="3">
    <location>
        <begin position="33"/>
        <end position="58"/>
    </location>
</feature>
<dbReference type="InterPro" id="IPR036259">
    <property type="entry name" value="MFS_trans_sf"/>
</dbReference>
<protein>
    <recommendedName>
        <fullName evidence="4">Major facilitator superfamily (MFS) profile domain-containing protein</fullName>
    </recommendedName>
</protein>
<name>A0A814HGR8_9BILA</name>
<dbReference type="PROSITE" id="PS50850">
    <property type="entry name" value="MFS"/>
    <property type="match status" value="1"/>
</dbReference>
<evidence type="ECO:0000313" key="7">
    <source>
        <dbReference type="EMBL" id="CAF3939734.1"/>
    </source>
</evidence>
<feature type="transmembrane region" description="Helical" evidence="3">
    <location>
        <begin position="70"/>
        <end position="90"/>
    </location>
</feature>
<dbReference type="GO" id="GO:0016020">
    <property type="term" value="C:membrane"/>
    <property type="evidence" value="ECO:0007669"/>
    <property type="project" value="UniProtKB-SubCell"/>
</dbReference>
<dbReference type="InterPro" id="IPR011701">
    <property type="entry name" value="MFS"/>
</dbReference>
<dbReference type="InterPro" id="IPR050327">
    <property type="entry name" value="Proton-linked_MCT"/>
</dbReference>
<keyword evidence="3" id="KW-1133">Transmembrane helix</keyword>
<comment type="subcellular location">
    <subcellularLocation>
        <location evidence="1">Membrane</location>
        <topology evidence="1">Multi-pass membrane protein</topology>
    </subcellularLocation>
</comment>
<dbReference type="AlphaFoldDB" id="A0A814HGR8"/>